<dbReference type="Gene3D" id="3.40.50.12230">
    <property type="match status" value="1"/>
</dbReference>
<organism evidence="4 5">
    <name type="scientific">Xanthocytophaga flava</name>
    <dbReference type="NCBI Taxonomy" id="3048013"/>
    <lineage>
        <taxon>Bacteria</taxon>
        <taxon>Pseudomonadati</taxon>
        <taxon>Bacteroidota</taxon>
        <taxon>Cytophagia</taxon>
        <taxon>Cytophagales</taxon>
        <taxon>Rhodocytophagaceae</taxon>
        <taxon>Xanthocytophaga</taxon>
    </lineage>
</organism>
<evidence type="ECO:0000256" key="2">
    <source>
        <dbReference type="ARBA" id="ARBA00022553"/>
    </source>
</evidence>
<dbReference type="GO" id="GO:0031177">
    <property type="term" value="F:phosphopantetheine binding"/>
    <property type="evidence" value="ECO:0007669"/>
    <property type="project" value="InterPro"/>
</dbReference>
<dbReference type="SUPFAM" id="SSF47336">
    <property type="entry name" value="ACP-like"/>
    <property type="match status" value="1"/>
</dbReference>
<keyword evidence="2" id="KW-0597">Phosphoprotein</keyword>
<sequence length="1491" mass="168102">MQDIPAVKSNDIIARTHSVHTPDQPTVANGKSSHPTCILIGEGALLAQCARLLVENEFCILQIITEDKQVHNFAKDLNIPVLATIHNLAEYMENNSVDYLFSIINHHIIPERILSQVKKLSINYHDGPLPSYAGLNATYWALVNGEKKHGITWHVIEPGIDTGDILKQHIVEINPDDTSFTLNIKCFEGAFQAFSELVSDIVYNQLTFIKQDPQQRSYYGTSQRPLHSGVISWQQTAAQIETLCQASDFGFYTNPLGLPKILIGNTMVLVRRGHSEETKSINTPGTIIAISDDSLTFATTTNNITLSQFSTIDGLPLTISQLKEQYNLKENNLLSEASPKHIQCIQEIDSRIARYQNYWVKKLSVLQPTILPFVSRLPLSPQSDTPPHITVPLSDFTKEFLYTYKENSQSINFLISTYLVYLARVTGTTHLQIGFVTSHLQEKLHELPDFFATNVPLQVDIDLQKDFEAVYTVIEKELKQVQKAETYNRDITARYPVLRNKNEVKENPLFPIVLVKSQTYPTHYTQLGRDLTIWIVEEDNSIHLLGNPFRLDTPTMEQMGNQLATFLQELIRNLHEPVYKHALLSVPERHRILVEWNNTAKGYQTDICMHQLVEKQAALTPNEIAVLFEDTHLTYAQLNEKANQLAHLLLLHGAAPEVLVGICMEKSLEMVIGVLGIQKAGAAYVPLEPSAPKDRLGIVLNDLQLTLLITQEALKSKFDSYEFTTIAIDGEGAKLKQQRTSNPTSFVTPDNLAYIIYTSGSTGIPKGVMVRHRPAINLIEWVNNTFQMGATDRVLFVNSLGFDLSVYDIFGMLAAGGSVRIASKTELQNPQQLLEILYQEPITLWNSAPATLSQLLPFSNIVEQPATTLLRLAFLSGDWIPLAMPGWITQHFTNTQVVSLGGATEATVWSNYFLIPRQLDEQWVSIPYGYPIQNAKYHILDSNLQPVPSGVAEELYIGGQCLADGYFKRPELNQEKFIQDPFSNDPNARLYKTGDLARYMPDGNIEFLGRKDHQVKIRGYRIELGEIEAVLTEHPNIQEILTIAQPDASGNKRLIAYIVLKSAQGTTSADLRVFLKDKLPEYMVPSLFIFLDAMPLNPSGKIDRKALPAPSEQEDTQGEYVEPRSPAEYLVEELWTKILQRSRVSIYDNFFEIGGHSLLGVQFISQLSQKTGRTVPLSLLFSNPTIASFARFLEEKSNESVWNPLVAIQPTGSKTPLYCIHPVTGGVEYVNKLAAHLDADQPVFGIQAIGMNGTDVPLECAYEMADHYLKLILEQQPEGPYQLAGYSIGGLIAYEIAVRLRKMGKEVPTLILFDTYPARKQRISKYKHVGLKYIFKSWKNQLFSPHIPFKQKWSVVKDVRQMHLDFLNMVAIHFNLPARTPKQELDENIGDEYLIQEEVLRASWQAGRNYQHEEYDGNVVFIRAKNNVAKYLSNSDFGWKKHITSNLSIYEIDGNHFSLFKNENSLIQIGTIVQSELDKSVLTHAHQGMLV</sequence>
<evidence type="ECO:0000256" key="1">
    <source>
        <dbReference type="ARBA" id="ARBA00022450"/>
    </source>
</evidence>
<evidence type="ECO:0000259" key="3">
    <source>
        <dbReference type="PROSITE" id="PS50075"/>
    </source>
</evidence>
<dbReference type="InterPro" id="IPR025110">
    <property type="entry name" value="AMP-bd_C"/>
</dbReference>
<proteinExistence type="predicted"/>
<dbReference type="InterPro" id="IPR010071">
    <property type="entry name" value="AA_adenyl_dom"/>
</dbReference>
<dbReference type="GO" id="GO:0003824">
    <property type="term" value="F:catalytic activity"/>
    <property type="evidence" value="ECO:0007669"/>
    <property type="project" value="InterPro"/>
</dbReference>
<dbReference type="EMBL" id="JASJOS010000001">
    <property type="protein sequence ID" value="MDJ1479053.1"/>
    <property type="molecule type" value="Genomic_DNA"/>
</dbReference>
<dbReference type="InterPro" id="IPR029058">
    <property type="entry name" value="AB_hydrolase_fold"/>
</dbReference>
<dbReference type="PROSITE" id="PS50075">
    <property type="entry name" value="CARRIER"/>
    <property type="match status" value="1"/>
</dbReference>
<dbReference type="CDD" id="cd05930">
    <property type="entry name" value="A_NRPS"/>
    <property type="match status" value="1"/>
</dbReference>
<dbReference type="FunFam" id="3.40.50.980:FF:000001">
    <property type="entry name" value="Non-ribosomal peptide synthetase"/>
    <property type="match status" value="1"/>
</dbReference>
<dbReference type="Gene3D" id="3.30.300.30">
    <property type="match status" value="1"/>
</dbReference>
<dbReference type="SUPFAM" id="SSF52777">
    <property type="entry name" value="CoA-dependent acyltransferases"/>
    <property type="match status" value="1"/>
</dbReference>
<dbReference type="InterPro" id="IPR002376">
    <property type="entry name" value="Formyl_transf_N"/>
</dbReference>
<dbReference type="Pfam" id="PF00551">
    <property type="entry name" value="Formyl_trans_N"/>
    <property type="match status" value="1"/>
</dbReference>
<dbReference type="Gene3D" id="3.40.50.980">
    <property type="match status" value="2"/>
</dbReference>
<dbReference type="FunFam" id="2.30.38.10:FF:000001">
    <property type="entry name" value="Non-ribosomal peptide synthetase PvdI"/>
    <property type="match status" value="1"/>
</dbReference>
<dbReference type="RefSeq" id="WP_313974924.1">
    <property type="nucleotide sequence ID" value="NZ_JASJOS010000001.1"/>
</dbReference>
<dbReference type="InterPro" id="IPR020845">
    <property type="entry name" value="AMP-binding_CS"/>
</dbReference>
<dbReference type="InterPro" id="IPR001031">
    <property type="entry name" value="Thioesterase"/>
</dbReference>
<keyword evidence="1" id="KW-0596">Phosphopantetheine</keyword>
<dbReference type="PROSITE" id="PS00455">
    <property type="entry name" value="AMP_BINDING"/>
    <property type="match status" value="1"/>
</dbReference>
<dbReference type="InterPro" id="IPR000873">
    <property type="entry name" value="AMP-dep_synth/lig_dom"/>
</dbReference>
<evidence type="ECO:0000313" key="5">
    <source>
        <dbReference type="Proteomes" id="UP001241110"/>
    </source>
</evidence>
<dbReference type="Proteomes" id="UP001241110">
    <property type="component" value="Unassembled WGS sequence"/>
</dbReference>
<dbReference type="SMART" id="SM00824">
    <property type="entry name" value="PKS_TE"/>
    <property type="match status" value="1"/>
</dbReference>
<name>A0AAE3QKF3_9BACT</name>
<reference evidence="4" key="1">
    <citation type="submission" date="2023-05" db="EMBL/GenBank/DDBJ databases">
        <authorList>
            <person name="Zhang X."/>
        </authorList>
    </citation>
    <scope>NUCLEOTIDE SEQUENCE</scope>
    <source>
        <strain evidence="4">YF14B1</strain>
    </source>
</reference>
<dbReference type="PANTHER" id="PTHR45527">
    <property type="entry name" value="NONRIBOSOMAL PEPTIDE SYNTHETASE"/>
    <property type="match status" value="1"/>
</dbReference>
<dbReference type="SUPFAM" id="SSF56801">
    <property type="entry name" value="Acetyl-CoA synthetase-like"/>
    <property type="match status" value="1"/>
</dbReference>
<dbReference type="Pfam" id="PF02911">
    <property type="entry name" value="Formyl_trans_C"/>
    <property type="match status" value="1"/>
</dbReference>
<dbReference type="Gene3D" id="3.30.559.30">
    <property type="entry name" value="Nonribosomal peptide synthetase, condensation domain"/>
    <property type="match status" value="1"/>
</dbReference>
<gene>
    <name evidence="4" type="ORF">QNI16_01080</name>
</gene>
<evidence type="ECO:0000313" key="4">
    <source>
        <dbReference type="EMBL" id="MDJ1479053.1"/>
    </source>
</evidence>
<dbReference type="Pfam" id="PF00975">
    <property type="entry name" value="Thioesterase"/>
    <property type="match status" value="1"/>
</dbReference>
<dbReference type="InterPro" id="IPR036736">
    <property type="entry name" value="ACP-like_sf"/>
</dbReference>
<dbReference type="InterPro" id="IPR009081">
    <property type="entry name" value="PP-bd_ACP"/>
</dbReference>
<dbReference type="GO" id="GO:0005737">
    <property type="term" value="C:cytoplasm"/>
    <property type="evidence" value="ECO:0007669"/>
    <property type="project" value="TreeGrafter"/>
</dbReference>
<dbReference type="NCBIfam" id="TIGR01733">
    <property type="entry name" value="AA-adenyl-dom"/>
    <property type="match status" value="1"/>
</dbReference>
<dbReference type="SUPFAM" id="SSF53328">
    <property type="entry name" value="Formyltransferase"/>
    <property type="match status" value="1"/>
</dbReference>
<dbReference type="Pfam" id="PF13193">
    <property type="entry name" value="AMP-binding_C"/>
    <property type="match status" value="1"/>
</dbReference>
<comment type="caution">
    <text evidence="4">The sequence shown here is derived from an EMBL/GenBank/DDBJ whole genome shotgun (WGS) entry which is preliminary data.</text>
</comment>
<dbReference type="InterPro" id="IPR036477">
    <property type="entry name" value="Formyl_transf_N_sf"/>
</dbReference>
<dbReference type="Gene3D" id="3.40.50.1820">
    <property type="entry name" value="alpha/beta hydrolase"/>
    <property type="match status" value="1"/>
</dbReference>
<dbReference type="InterPro" id="IPR011034">
    <property type="entry name" value="Formyl_transferase-like_C_sf"/>
</dbReference>
<dbReference type="InterPro" id="IPR020802">
    <property type="entry name" value="TesA-like"/>
</dbReference>
<dbReference type="Gene3D" id="1.10.1200.10">
    <property type="entry name" value="ACP-like"/>
    <property type="match status" value="1"/>
</dbReference>
<dbReference type="SMART" id="SM00823">
    <property type="entry name" value="PKS_PP"/>
    <property type="match status" value="1"/>
</dbReference>
<dbReference type="Gene3D" id="2.30.38.10">
    <property type="entry name" value="Luciferase, Domain 3"/>
    <property type="match status" value="1"/>
</dbReference>
<dbReference type="PANTHER" id="PTHR45527:SF1">
    <property type="entry name" value="FATTY ACID SYNTHASE"/>
    <property type="match status" value="1"/>
</dbReference>
<dbReference type="InterPro" id="IPR020806">
    <property type="entry name" value="PKS_PP-bd"/>
</dbReference>
<dbReference type="CDD" id="cd08700">
    <property type="entry name" value="FMT_C_OzmH_like"/>
    <property type="match status" value="1"/>
</dbReference>
<dbReference type="Pfam" id="PF00501">
    <property type="entry name" value="AMP-binding"/>
    <property type="match status" value="1"/>
</dbReference>
<accession>A0AAE3QKF3</accession>
<dbReference type="GO" id="GO:0044550">
    <property type="term" value="P:secondary metabolite biosynthetic process"/>
    <property type="evidence" value="ECO:0007669"/>
    <property type="project" value="UniProtKB-ARBA"/>
</dbReference>
<dbReference type="SUPFAM" id="SSF53474">
    <property type="entry name" value="alpha/beta-Hydrolases"/>
    <property type="match status" value="1"/>
</dbReference>
<dbReference type="FunFam" id="3.40.50.12780:FF:000012">
    <property type="entry name" value="Non-ribosomal peptide synthetase"/>
    <property type="match status" value="1"/>
</dbReference>
<dbReference type="InterPro" id="IPR045851">
    <property type="entry name" value="AMP-bd_C_sf"/>
</dbReference>
<dbReference type="InterPro" id="IPR005793">
    <property type="entry name" value="Formyl_trans_C"/>
</dbReference>
<dbReference type="Pfam" id="PF00550">
    <property type="entry name" value="PP-binding"/>
    <property type="match status" value="1"/>
</dbReference>
<dbReference type="GO" id="GO:0043041">
    <property type="term" value="P:amino acid activation for nonribosomal peptide biosynthetic process"/>
    <property type="evidence" value="ECO:0007669"/>
    <property type="project" value="TreeGrafter"/>
</dbReference>
<dbReference type="FunFam" id="3.30.300.30:FF:000010">
    <property type="entry name" value="Enterobactin synthetase component F"/>
    <property type="match status" value="1"/>
</dbReference>
<protein>
    <submittedName>
        <fullName evidence="4">Amino acid adenylation domain-containing protein</fullName>
    </submittedName>
</protein>
<feature type="domain" description="Carrier" evidence="3">
    <location>
        <begin position="1122"/>
        <end position="1197"/>
    </location>
</feature>
<dbReference type="SUPFAM" id="SSF50486">
    <property type="entry name" value="FMT C-terminal domain-like"/>
    <property type="match status" value="1"/>
</dbReference>